<evidence type="ECO:0000313" key="2">
    <source>
        <dbReference type="EMBL" id="MFC6087641.1"/>
    </source>
</evidence>
<reference evidence="3" key="1">
    <citation type="journal article" date="2019" name="Int. J. Syst. Evol. Microbiol.">
        <title>The Global Catalogue of Microorganisms (GCM) 10K type strain sequencing project: providing services to taxonomists for standard genome sequencing and annotation.</title>
        <authorList>
            <consortium name="The Broad Institute Genomics Platform"/>
            <consortium name="The Broad Institute Genome Sequencing Center for Infectious Disease"/>
            <person name="Wu L."/>
            <person name="Ma J."/>
        </authorList>
    </citation>
    <scope>NUCLEOTIDE SEQUENCE [LARGE SCALE GENOMIC DNA]</scope>
    <source>
        <strain evidence="3">JCM 30346</strain>
    </source>
</reference>
<feature type="domain" description="Phage tail tape measure protein" evidence="1">
    <location>
        <begin position="3"/>
        <end position="152"/>
    </location>
</feature>
<dbReference type="InterPro" id="IPR010090">
    <property type="entry name" value="Phage_tape_meas"/>
</dbReference>
<accession>A0ABW1NXF4</accession>
<keyword evidence="3" id="KW-1185">Reference proteome</keyword>
<comment type="caution">
    <text evidence="2">The sequence shown here is derived from an EMBL/GenBank/DDBJ whole genome shotgun (WGS) entry which is preliminary data.</text>
</comment>
<protein>
    <submittedName>
        <fullName evidence="2">Phage tail tape measure protein</fullName>
    </submittedName>
</protein>
<dbReference type="RefSeq" id="WP_380764104.1">
    <property type="nucleotide sequence ID" value="NZ_JBHSRF010000241.1"/>
</dbReference>
<proteinExistence type="predicted"/>
<dbReference type="Pfam" id="PF10145">
    <property type="entry name" value="PhageMin_Tail"/>
    <property type="match status" value="1"/>
</dbReference>
<dbReference type="NCBIfam" id="TIGR01760">
    <property type="entry name" value="tape_meas_TP901"/>
    <property type="match status" value="1"/>
</dbReference>
<organism evidence="2 3">
    <name type="scientific">Sphaerisporangium aureirubrum</name>
    <dbReference type="NCBI Taxonomy" id="1544736"/>
    <lineage>
        <taxon>Bacteria</taxon>
        <taxon>Bacillati</taxon>
        <taxon>Actinomycetota</taxon>
        <taxon>Actinomycetes</taxon>
        <taxon>Streptosporangiales</taxon>
        <taxon>Streptosporangiaceae</taxon>
        <taxon>Sphaerisporangium</taxon>
    </lineage>
</organism>
<evidence type="ECO:0000259" key="1">
    <source>
        <dbReference type="Pfam" id="PF10145"/>
    </source>
</evidence>
<dbReference type="EMBL" id="JBHSRF010000241">
    <property type="protein sequence ID" value="MFC6087641.1"/>
    <property type="molecule type" value="Genomic_DNA"/>
</dbReference>
<dbReference type="Proteomes" id="UP001596137">
    <property type="component" value="Unassembled WGS sequence"/>
</dbReference>
<evidence type="ECO:0000313" key="3">
    <source>
        <dbReference type="Proteomes" id="UP001596137"/>
    </source>
</evidence>
<feature type="non-terminal residue" evidence="2">
    <location>
        <position position="156"/>
    </location>
</feature>
<gene>
    <name evidence="2" type="ORF">ACFP1K_41325</name>
</gene>
<sequence length="156" mass="15941">MEGLAQIAVVGGQLGVAKEEMLGFVEATDQAVVALGDEFKGGAEEVAKEIGSLQKLFKETSKLKPGEAIQEIGSALNELGASGSATAPSVAEFTKRIGALGNLAPEINQTLGLGAAFEELGLSAEISSGGLTNILLTATKETAAFAKQLGMTEKEF</sequence>
<name>A0ABW1NXF4_9ACTN</name>